<protein>
    <submittedName>
        <fullName evidence="1">Uncharacterized protein</fullName>
    </submittedName>
</protein>
<dbReference type="Proteomes" id="UP000522262">
    <property type="component" value="Unassembled WGS sequence"/>
</dbReference>
<gene>
    <name evidence="1" type="ORF">FMEXI_11831</name>
</gene>
<organism evidence="1 2">
    <name type="scientific">Fusarium mexicanum</name>
    <dbReference type="NCBI Taxonomy" id="751941"/>
    <lineage>
        <taxon>Eukaryota</taxon>
        <taxon>Fungi</taxon>
        <taxon>Dikarya</taxon>
        <taxon>Ascomycota</taxon>
        <taxon>Pezizomycotina</taxon>
        <taxon>Sordariomycetes</taxon>
        <taxon>Hypocreomycetidae</taxon>
        <taxon>Hypocreales</taxon>
        <taxon>Nectriaceae</taxon>
        <taxon>Fusarium</taxon>
        <taxon>Fusarium fujikuroi species complex</taxon>
    </lineage>
</organism>
<dbReference type="EMBL" id="JAAOAM010000332">
    <property type="protein sequence ID" value="KAF5533449.1"/>
    <property type="molecule type" value="Genomic_DNA"/>
</dbReference>
<evidence type="ECO:0000313" key="1">
    <source>
        <dbReference type="EMBL" id="KAF5533449.1"/>
    </source>
</evidence>
<evidence type="ECO:0000313" key="2">
    <source>
        <dbReference type="Proteomes" id="UP000522262"/>
    </source>
</evidence>
<name>A0A8H5IAY7_9HYPO</name>
<comment type="caution">
    <text evidence="1">The sequence shown here is derived from an EMBL/GenBank/DDBJ whole genome shotgun (WGS) entry which is preliminary data.</text>
</comment>
<reference evidence="1 2" key="1">
    <citation type="submission" date="2020-05" db="EMBL/GenBank/DDBJ databases">
        <title>Identification and distribution of gene clusters putatively required for synthesis of sphingolipid metabolism inhibitors in phylogenetically diverse species of the filamentous fungus Fusarium.</title>
        <authorList>
            <person name="Kim H.-S."/>
            <person name="Busman M."/>
            <person name="Brown D.W."/>
            <person name="Divon H."/>
            <person name="Uhlig S."/>
            <person name="Proctor R.H."/>
        </authorList>
    </citation>
    <scope>NUCLEOTIDE SEQUENCE [LARGE SCALE GENOMIC DNA]</scope>
    <source>
        <strain evidence="1 2">NRRL 53147</strain>
    </source>
</reference>
<dbReference type="AlphaFoldDB" id="A0A8H5IAY7"/>
<sequence length="149" mass="17167">MAPSQDHPFDHSKADFTKIGPRRLHMEAFFRHLGLWHADEVEELCALIEPEICGRLQQKGLRQVGHAFFEYYVDKSSGTTSLATTMFRLKINRGLRQRASCLPTVTFLRVFLDSTRHGYLDAKLPLIGWQSLNALREEVAGLKEQERRI</sequence>
<keyword evidence="2" id="KW-1185">Reference proteome</keyword>
<proteinExistence type="predicted"/>
<accession>A0A8H5IAY7</accession>